<protein>
    <submittedName>
        <fullName evidence="13">Outer membrane usher protein</fullName>
    </submittedName>
</protein>
<comment type="subcellular location">
    <subcellularLocation>
        <location evidence="1 9">Cell outer membrane</location>
        <topology evidence="1 9">Multi-pass membrane protein</topology>
    </subcellularLocation>
</comment>
<evidence type="ECO:0000256" key="9">
    <source>
        <dbReference type="RuleBase" id="RU003884"/>
    </source>
</evidence>
<evidence type="ECO:0000256" key="2">
    <source>
        <dbReference type="ARBA" id="ARBA00008064"/>
    </source>
</evidence>
<dbReference type="PANTHER" id="PTHR30451">
    <property type="entry name" value="OUTER MEMBRANE USHER PROTEIN"/>
    <property type="match status" value="1"/>
</dbReference>
<dbReference type="Gene3D" id="2.60.40.2070">
    <property type="match status" value="1"/>
</dbReference>
<dbReference type="Pfam" id="PF13953">
    <property type="entry name" value="PapC_C"/>
    <property type="match status" value="1"/>
</dbReference>
<dbReference type="GO" id="GO:0009279">
    <property type="term" value="C:cell outer membrane"/>
    <property type="evidence" value="ECO:0007669"/>
    <property type="project" value="UniProtKB-SubCell"/>
</dbReference>
<dbReference type="AlphaFoldDB" id="A0AAI9EQW4"/>
<keyword evidence="5 9" id="KW-0812">Transmembrane</keyword>
<evidence type="ECO:0000256" key="3">
    <source>
        <dbReference type="ARBA" id="ARBA00022448"/>
    </source>
</evidence>
<dbReference type="InterPro" id="IPR000015">
    <property type="entry name" value="Fimb_usher"/>
</dbReference>
<gene>
    <name evidence="13" type="primary">htrE_2</name>
    <name evidence="13" type="ORF">ERS008524_03790</name>
</gene>
<keyword evidence="4" id="KW-1134">Transmembrane beta strand</keyword>
<keyword evidence="7 9" id="KW-0472">Membrane</keyword>
<dbReference type="InterPro" id="IPR043142">
    <property type="entry name" value="PapC-like_C_sf"/>
</dbReference>
<keyword evidence="6" id="KW-0732">Signal</keyword>
<evidence type="ECO:0000313" key="13">
    <source>
        <dbReference type="EMBL" id="CFR12235.1"/>
    </source>
</evidence>
<keyword evidence="3 9" id="KW-0813">Transport</keyword>
<comment type="similarity">
    <text evidence="2 9">Belongs to the fimbrial export usher family.</text>
</comment>
<accession>A0AAI9EQW4</accession>
<dbReference type="EMBL" id="CGCB01000036">
    <property type="protein sequence ID" value="CFR12235.1"/>
    <property type="molecule type" value="Genomic_DNA"/>
</dbReference>
<dbReference type="InterPro" id="IPR025949">
    <property type="entry name" value="PapC-like_C"/>
</dbReference>
<reference evidence="13 14" key="1">
    <citation type="submission" date="2015-03" db="EMBL/GenBank/DDBJ databases">
        <authorList>
            <consortium name="Pathogen Informatics"/>
            <person name="Murphy D."/>
        </authorList>
    </citation>
    <scope>NUCLEOTIDE SEQUENCE [LARGE SCALE GENOMIC DNA]</scope>
    <source>
        <strain evidence="13 14">3400/83</strain>
    </source>
</reference>
<evidence type="ECO:0000256" key="1">
    <source>
        <dbReference type="ARBA" id="ARBA00004571"/>
    </source>
</evidence>
<feature type="domain" description="PapC-like C-terminal" evidence="11">
    <location>
        <begin position="798"/>
        <end position="862"/>
    </location>
</feature>
<dbReference type="PROSITE" id="PS01151">
    <property type="entry name" value="FIMBRIAL_USHER"/>
    <property type="match status" value="1"/>
</dbReference>
<keyword evidence="9" id="KW-1029">Fimbrium biogenesis</keyword>
<dbReference type="InterPro" id="IPR025885">
    <property type="entry name" value="PapC_N"/>
</dbReference>
<dbReference type="InterPro" id="IPR037224">
    <property type="entry name" value="PapC_N_sf"/>
</dbReference>
<comment type="caution">
    <text evidence="13">The sequence shown here is derived from an EMBL/GenBank/DDBJ whole genome shotgun (WGS) entry which is preliminary data.</text>
</comment>
<dbReference type="GO" id="GO:0015473">
    <property type="term" value="F:fimbrial usher porin activity"/>
    <property type="evidence" value="ECO:0007669"/>
    <property type="project" value="InterPro"/>
</dbReference>
<dbReference type="Pfam" id="PF13954">
    <property type="entry name" value="PapC_N"/>
    <property type="match status" value="1"/>
</dbReference>
<evidence type="ECO:0000256" key="10">
    <source>
        <dbReference type="SAM" id="MobiDB-lite"/>
    </source>
</evidence>
<evidence type="ECO:0000259" key="12">
    <source>
        <dbReference type="Pfam" id="PF13954"/>
    </source>
</evidence>
<feature type="region of interest" description="Disordered" evidence="10">
    <location>
        <begin position="617"/>
        <end position="636"/>
    </location>
</feature>
<feature type="domain" description="PapC N-terminal" evidence="12">
    <location>
        <begin position="59"/>
        <end position="203"/>
    </location>
</feature>
<dbReference type="InterPro" id="IPR018030">
    <property type="entry name" value="Fimbrial_membr_usher_CS"/>
</dbReference>
<dbReference type="FunFam" id="2.60.40.3110:FF:000001">
    <property type="entry name" value="Putative fimbrial outer membrane usher"/>
    <property type="match status" value="1"/>
</dbReference>
<organism evidence="13 14">
    <name type="scientific">Yersinia frederiksenii</name>
    <dbReference type="NCBI Taxonomy" id="29484"/>
    <lineage>
        <taxon>Bacteria</taxon>
        <taxon>Pseudomonadati</taxon>
        <taxon>Pseudomonadota</taxon>
        <taxon>Gammaproteobacteria</taxon>
        <taxon>Enterobacterales</taxon>
        <taxon>Yersiniaceae</taxon>
        <taxon>Yersinia</taxon>
    </lineage>
</organism>
<dbReference type="SUPFAM" id="SSF141729">
    <property type="entry name" value="FimD N-terminal domain-like"/>
    <property type="match status" value="1"/>
</dbReference>
<keyword evidence="8 9" id="KW-0998">Cell outer membrane</keyword>
<dbReference type="Gene3D" id="3.10.20.410">
    <property type="match status" value="1"/>
</dbReference>
<dbReference type="GO" id="GO:0009297">
    <property type="term" value="P:pilus assembly"/>
    <property type="evidence" value="ECO:0007669"/>
    <property type="project" value="InterPro"/>
</dbReference>
<evidence type="ECO:0000256" key="5">
    <source>
        <dbReference type="ARBA" id="ARBA00022692"/>
    </source>
</evidence>
<evidence type="ECO:0000256" key="8">
    <source>
        <dbReference type="ARBA" id="ARBA00023237"/>
    </source>
</evidence>
<dbReference type="PANTHER" id="PTHR30451:SF20">
    <property type="entry name" value="FIMBRIAE USHER"/>
    <property type="match status" value="1"/>
</dbReference>
<evidence type="ECO:0000256" key="6">
    <source>
        <dbReference type="ARBA" id="ARBA00022729"/>
    </source>
</evidence>
<evidence type="ECO:0000256" key="7">
    <source>
        <dbReference type="ARBA" id="ARBA00023136"/>
    </source>
</evidence>
<dbReference type="Gene3D" id="2.60.40.3110">
    <property type="match status" value="1"/>
</dbReference>
<dbReference type="Proteomes" id="UP000046784">
    <property type="component" value="Unassembled WGS sequence"/>
</dbReference>
<evidence type="ECO:0000259" key="11">
    <source>
        <dbReference type="Pfam" id="PF13953"/>
    </source>
</evidence>
<evidence type="ECO:0000313" key="14">
    <source>
        <dbReference type="Proteomes" id="UP000046784"/>
    </source>
</evidence>
<evidence type="ECO:0000256" key="4">
    <source>
        <dbReference type="ARBA" id="ARBA00022452"/>
    </source>
</evidence>
<dbReference type="InterPro" id="IPR042186">
    <property type="entry name" value="FimD_plug_dom"/>
</dbReference>
<dbReference type="Pfam" id="PF00577">
    <property type="entry name" value="Usher"/>
    <property type="match status" value="1"/>
</dbReference>
<sequence>MPFYGTSSFNGLDIMHCNDMYYQKNERLNYLSAFSLVIFSLGSVLFSPTSAAEDPEHVEFSDSFLRFSVDAARYSEGNPVAPGERSIDIYLNDQWVGRQNMRFELPTPDSKVASPCYDSALFAELGVDITHITSDILTQLDTTGVCLPLSNLVEGGNAIFDENIQRLDIQVPQAFLIRQARGYVNPKYWDDGVTAATLKYDYTGYRSNQRDISSQTYQYLGLLGGFNWQSWRLYYRSALNRSDNQGFDYQNLATYAERAVPSLYSKMTIGDSSTDGQVFDSISYRGIELTSDDRMFADSQRGYAPVVRGIARTNARVVVRQQGQSIYETTVPPGPFTIDDLYPTGQGGNLSVTITEADGSEQSFTVPFTAIAELLRPGTTRYSLMAGEYRDNSMVEKPTLFMGTVRHGLSNLITGNGGVVAAEGYLSASAGLAFNTSVGALAFNVTQAQTKLPDEGDQNGQSIGITYANSLPETNTSLTIASYHYSSDGFYTPSEAMRMRDYLQHGEVNRTIFNSSLPTDSTSYDDSFKYRRRNQAQISITQGLPEGYGSFYANANAQDYWGGQRRDMNFQLGYNNSYKSLSYNVAINRLRNMSSGDWDNQLSVSFSIPLGTQNGSPRLSTSYTSTRDSHSLQTGVSGSAGIDNQFNYGVSVADNRTDENGNYNTLGVNGNWLAPKATVGGSYSKSNDYDQVSASLSGGVVAYSGGVVFASSLGDTVGIVEAPDAAGARVTNYSGTRLDSRGRAIVPYLSPYRQNDVELDPKGLSSDVEFKTTSQRVAPTAGAVALMKFETSSGYSILLTGRRADSTPLPFGAEVKDANGIGVGYIAQGGQALVRVNEQDGHLRVIWGEGVGESCGFDYKLPSGTVAQGEFRQLEVICK</sequence>
<name>A0AAI9EQW4_YERFR</name>
<proteinExistence type="inferred from homology"/>
<dbReference type="Gene3D" id="2.60.40.2610">
    <property type="entry name" value="Outer membrane usher protein FimD, plug domain"/>
    <property type="match status" value="1"/>
</dbReference>